<dbReference type="SUPFAM" id="SSF53850">
    <property type="entry name" value="Periplasmic binding protein-like II"/>
    <property type="match status" value="1"/>
</dbReference>
<gene>
    <name evidence="3" type="ORF">QTH91_21605</name>
</gene>
<dbReference type="Pfam" id="PF03401">
    <property type="entry name" value="TctC"/>
    <property type="match status" value="1"/>
</dbReference>
<dbReference type="EMBL" id="JASZYV010000006">
    <property type="protein sequence ID" value="MDM0047103.1"/>
    <property type="molecule type" value="Genomic_DNA"/>
</dbReference>
<dbReference type="Gene3D" id="3.40.190.10">
    <property type="entry name" value="Periplasmic binding protein-like II"/>
    <property type="match status" value="1"/>
</dbReference>
<reference evidence="3" key="1">
    <citation type="submission" date="2023-06" db="EMBL/GenBank/DDBJ databases">
        <authorList>
            <person name="Jiang Y."/>
            <person name="Liu Q."/>
        </authorList>
    </citation>
    <scope>NUCLEOTIDE SEQUENCE</scope>
    <source>
        <strain evidence="3">CGMCC 1.12089</strain>
    </source>
</reference>
<comment type="caution">
    <text evidence="3">The sequence shown here is derived from an EMBL/GenBank/DDBJ whole genome shotgun (WGS) entry which is preliminary data.</text>
</comment>
<evidence type="ECO:0000256" key="2">
    <source>
        <dbReference type="SAM" id="SignalP"/>
    </source>
</evidence>
<organism evidence="3 4">
    <name type="scientific">Variovorax dokdonensis</name>
    <dbReference type="NCBI Taxonomy" id="344883"/>
    <lineage>
        <taxon>Bacteria</taxon>
        <taxon>Pseudomonadati</taxon>
        <taxon>Pseudomonadota</taxon>
        <taxon>Betaproteobacteria</taxon>
        <taxon>Burkholderiales</taxon>
        <taxon>Comamonadaceae</taxon>
        <taxon>Variovorax</taxon>
    </lineage>
</organism>
<proteinExistence type="inferred from homology"/>
<comment type="similarity">
    <text evidence="1">Belongs to the UPF0065 (bug) family.</text>
</comment>
<evidence type="ECO:0000313" key="4">
    <source>
        <dbReference type="Proteomes" id="UP001174908"/>
    </source>
</evidence>
<keyword evidence="4" id="KW-1185">Reference proteome</keyword>
<dbReference type="PIRSF" id="PIRSF017082">
    <property type="entry name" value="YflP"/>
    <property type="match status" value="1"/>
</dbReference>
<feature type="signal peptide" evidence="2">
    <location>
        <begin position="1"/>
        <end position="30"/>
    </location>
</feature>
<dbReference type="PANTHER" id="PTHR42928:SF5">
    <property type="entry name" value="BLR1237 PROTEIN"/>
    <property type="match status" value="1"/>
</dbReference>
<name>A0ABT7NGP2_9BURK</name>
<protein>
    <submittedName>
        <fullName evidence="3">Tripartite tricarboxylate transporter substrate binding protein</fullName>
    </submittedName>
</protein>
<dbReference type="InterPro" id="IPR042100">
    <property type="entry name" value="Bug_dom1"/>
</dbReference>
<dbReference type="Gene3D" id="3.40.190.150">
    <property type="entry name" value="Bordetella uptake gene, domain 1"/>
    <property type="match status" value="1"/>
</dbReference>
<dbReference type="CDD" id="cd07012">
    <property type="entry name" value="PBP2_Bug_TTT"/>
    <property type="match status" value="1"/>
</dbReference>
<feature type="chain" id="PRO_5045489988" evidence="2">
    <location>
        <begin position="31"/>
        <end position="336"/>
    </location>
</feature>
<keyword evidence="2" id="KW-0732">Signal</keyword>
<dbReference type="PANTHER" id="PTHR42928">
    <property type="entry name" value="TRICARBOXYLATE-BINDING PROTEIN"/>
    <property type="match status" value="1"/>
</dbReference>
<dbReference type="InterPro" id="IPR005064">
    <property type="entry name" value="BUG"/>
</dbReference>
<evidence type="ECO:0000313" key="3">
    <source>
        <dbReference type="EMBL" id="MDM0047103.1"/>
    </source>
</evidence>
<evidence type="ECO:0000256" key="1">
    <source>
        <dbReference type="ARBA" id="ARBA00006987"/>
    </source>
</evidence>
<dbReference type="RefSeq" id="WP_286662224.1">
    <property type="nucleotide sequence ID" value="NZ_JASZYV010000006.1"/>
</dbReference>
<accession>A0ABT7NGP2</accession>
<sequence length="336" mass="35785">MTPEQRSRRALGRALMALPLAALLPQGAGAQPQDNNIAWPTKPVRVVVAAAAGGGTDVFARLLSDKLGTAFKQSFIVDNKAGANGLLAAEAVSRAAPDGYTLLFSYTAAMLINPAMHVKSPVDPLMDFEPVAQVGSVGNMLVVTPDLPVHNLQELAAYAKAQPGEMSYGSWGTGSGGHLVMEDYARRAGLKVVHVPYKGVAPLAADLLGGSIKVAWVDVSSQIQHVQAGKLRAIAISGSARAPQTPEVKTMGEQGYPLDVDAWYGLFAPARTPPELVQRINREVVRIMGQPDVRARLLQLNMPNPPTPSAEEFKRRVASDYKAWQTMVKAAGIQPE</sequence>
<dbReference type="Proteomes" id="UP001174908">
    <property type="component" value="Unassembled WGS sequence"/>
</dbReference>